<evidence type="ECO:0000256" key="1">
    <source>
        <dbReference type="ARBA" id="ARBA00022441"/>
    </source>
</evidence>
<dbReference type="Pfam" id="PF24681">
    <property type="entry name" value="Kelch_KLHDC2_KLHL20_DRC7"/>
    <property type="match status" value="2"/>
</dbReference>
<evidence type="ECO:0000313" key="4">
    <source>
        <dbReference type="EMBL" id="KAI9267932.1"/>
    </source>
</evidence>
<feature type="compositionally biased region" description="Polar residues" evidence="3">
    <location>
        <begin position="1"/>
        <end position="12"/>
    </location>
</feature>
<proteinExistence type="predicted"/>
<dbReference type="AlphaFoldDB" id="A0AAD5K3F7"/>
<evidence type="ECO:0000256" key="3">
    <source>
        <dbReference type="SAM" id="MobiDB-lite"/>
    </source>
</evidence>
<feature type="compositionally biased region" description="Low complexity" evidence="3">
    <location>
        <begin position="23"/>
        <end position="36"/>
    </location>
</feature>
<reference evidence="4" key="1">
    <citation type="journal article" date="2022" name="IScience">
        <title>Evolution of zygomycete secretomes and the origins of terrestrial fungal ecologies.</title>
        <authorList>
            <person name="Chang Y."/>
            <person name="Wang Y."/>
            <person name="Mondo S."/>
            <person name="Ahrendt S."/>
            <person name="Andreopoulos W."/>
            <person name="Barry K."/>
            <person name="Beard J."/>
            <person name="Benny G.L."/>
            <person name="Blankenship S."/>
            <person name="Bonito G."/>
            <person name="Cuomo C."/>
            <person name="Desiro A."/>
            <person name="Gervers K.A."/>
            <person name="Hundley H."/>
            <person name="Kuo A."/>
            <person name="LaButti K."/>
            <person name="Lang B.F."/>
            <person name="Lipzen A."/>
            <person name="O'Donnell K."/>
            <person name="Pangilinan J."/>
            <person name="Reynolds N."/>
            <person name="Sandor L."/>
            <person name="Smith M.E."/>
            <person name="Tsang A."/>
            <person name="Grigoriev I.V."/>
            <person name="Stajich J.E."/>
            <person name="Spatafora J.W."/>
        </authorList>
    </citation>
    <scope>NUCLEOTIDE SEQUENCE</scope>
    <source>
        <strain evidence="4">RSA 2281</strain>
    </source>
</reference>
<sequence length="449" mass="49671">MTSPTFQPSLSATPERIPPFRRTSTPNTNTNNGTSNYRKKKVQGEDPLAINNKNNNDPIPQHPTHHRPLRVVADHVAAALELTRTNVSVRPAPAAGMYWSRCVTYGAKKDAPPLRAHSACMVQDRLFVYGGSDSKRCFNTLHVLDMESMTWSKPAVSGRPPPPSRAHSCNYVERKADNGSIRRELYVFGGGVGPYYFNDVFMFDTDKLRWSKVTTTGTPPMPRRAHTCNVWRESLVVVGGGDGAHALADVHTLDLTQDPPHWSVITTTGSSPPERGYHTTTLVKDKLVVYGGSDGKLCFSDIYLFDLVNNHWTQMDTLDRTIPRLAHSATQVGSYIFFFGGHDSSRYVNDVLLLNLVNMSWETRKVWGAAPSPRGYHVAVLHDSRLVILGGFDGKTVFDQIYILELAACAYLTQITKFELEPHTMISNSTMVTSPISPSTSSSVSSSSD</sequence>
<dbReference type="InterPro" id="IPR006652">
    <property type="entry name" value="Kelch_1"/>
</dbReference>
<evidence type="ECO:0000313" key="5">
    <source>
        <dbReference type="Proteomes" id="UP001209540"/>
    </source>
</evidence>
<keyword evidence="2" id="KW-0677">Repeat</keyword>
<reference evidence="4" key="2">
    <citation type="submission" date="2023-02" db="EMBL/GenBank/DDBJ databases">
        <authorList>
            <consortium name="DOE Joint Genome Institute"/>
            <person name="Mondo S.J."/>
            <person name="Chang Y."/>
            <person name="Wang Y."/>
            <person name="Ahrendt S."/>
            <person name="Andreopoulos W."/>
            <person name="Barry K."/>
            <person name="Beard J."/>
            <person name="Benny G.L."/>
            <person name="Blankenship S."/>
            <person name="Bonito G."/>
            <person name="Cuomo C."/>
            <person name="Desiro A."/>
            <person name="Gervers K.A."/>
            <person name="Hundley H."/>
            <person name="Kuo A."/>
            <person name="LaButti K."/>
            <person name="Lang B.F."/>
            <person name="Lipzen A."/>
            <person name="O'Donnell K."/>
            <person name="Pangilinan J."/>
            <person name="Reynolds N."/>
            <person name="Sandor L."/>
            <person name="Smith M.W."/>
            <person name="Tsang A."/>
            <person name="Grigoriev I.V."/>
            <person name="Stajich J.E."/>
            <person name="Spatafora J.W."/>
        </authorList>
    </citation>
    <scope>NUCLEOTIDE SEQUENCE</scope>
    <source>
        <strain evidence="4">RSA 2281</strain>
    </source>
</reference>
<dbReference type="EMBL" id="JAIXMP010000009">
    <property type="protein sequence ID" value="KAI9267932.1"/>
    <property type="molecule type" value="Genomic_DNA"/>
</dbReference>
<dbReference type="SUPFAM" id="SSF117281">
    <property type="entry name" value="Kelch motif"/>
    <property type="match status" value="2"/>
</dbReference>
<gene>
    <name evidence="4" type="ORF">BDA99DRAFT_435672</name>
</gene>
<keyword evidence="1" id="KW-0880">Kelch repeat</keyword>
<dbReference type="PANTHER" id="PTHR46093">
    <property type="entry name" value="ACYL-COA-BINDING DOMAIN-CONTAINING PROTEIN 5"/>
    <property type="match status" value="1"/>
</dbReference>
<accession>A0AAD5K3F7</accession>
<dbReference type="PANTHER" id="PTHR46093:SF9">
    <property type="entry name" value="DCD DOMAIN-CONTAINING PROTEIN"/>
    <property type="match status" value="1"/>
</dbReference>
<dbReference type="Proteomes" id="UP001209540">
    <property type="component" value="Unassembled WGS sequence"/>
</dbReference>
<protein>
    <recommendedName>
        <fullName evidence="6">Galactose oxidase</fullName>
    </recommendedName>
</protein>
<comment type="caution">
    <text evidence="4">The sequence shown here is derived from an EMBL/GenBank/DDBJ whole genome shotgun (WGS) entry which is preliminary data.</text>
</comment>
<organism evidence="4 5">
    <name type="scientific">Phascolomyces articulosus</name>
    <dbReference type="NCBI Taxonomy" id="60185"/>
    <lineage>
        <taxon>Eukaryota</taxon>
        <taxon>Fungi</taxon>
        <taxon>Fungi incertae sedis</taxon>
        <taxon>Mucoromycota</taxon>
        <taxon>Mucoromycotina</taxon>
        <taxon>Mucoromycetes</taxon>
        <taxon>Mucorales</taxon>
        <taxon>Lichtheimiaceae</taxon>
        <taxon>Phascolomyces</taxon>
    </lineage>
</organism>
<dbReference type="Gene3D" id="2.120.10.80">
    <property type="entry name" value="Kelch-type beta propeller"/>
    <property type="match status" value="2"/>
</dbReference>
<dbReference type="InterPro" id="IPR015915">
    <property type="entry name" value="Kelch-typ_b-propeller"/>
</dbReference>
<feature type="region of interest" description="Disordered" evidence="3">
    <location>
        <begin position="1"/>
        <end position="48"/>
    </location>
</feature>
<evidence type="ECO:0008006" key="6">
    <source>
        <dbReference type="Google" id="ProtNLM"/>
    </source>
</evidence>
<dbReference type="SMART" id="SM00612">
    <property type="entry name" value="Kelch"/>
    <property type="match status" value="4"/>
</dbReference>
<name>A0AAD5K3F7_9FUNG</name>
<keyword evidence="5" id="KW-1185">Reference proteome</keyword>
<evidence type="ECO:0000256" key="2">
    <source>
        <dbReference type="ARBA" id="ARBA00022737"/>
    </source>
</evidence>